<comment type="caution">
    <text evidence="2">The sequence shown here is derived from an EMBL/GenBank/DDBJ whole genome shotgun (WGS) entry which is preliminary data.</text>
</comment>
<protein>
    <submittedName>
        <fullName evidence="2">Uncharacterized protein</fullName>
    </submittedName>
</protein>
<sequence length="99" mass="10287">MHDRPFLTGLISCLCVDFTARGPGLALLTRTSPTVMVGFGQAAGALYLLSMIAITVALSASDHPYALIPALLVTGPVIAANVIASRICRRQPPCLPGRG</sequence>
<keyword evidence="1" id="KW-0472">Membrane</keyword>
<evidence type="ECO:0000313" key="3">
    <source>
        <dbReference type="Proteomes" id="UP001296873"/>
    </source>
</evidence>
<organism evidence="2 3">
    <name type="scientific">Rhodovibrio sodomensis</name>
    <dbReference type="NCBI Taxonomy" id="1088"/>
    <lineage>
        <taxon>Bacteria</taxon>
        <taxon>Pseudomonadati</taxon>
        <taxon>Pseudomonadota</taxon>
        <taxon>Alphaproteobacteria</taxon>
        <taxon>Rhodospirillales</taxon>
        <taxon>Rhodovibrionaceae</taxon>
        <taxon>Rhodovibrio</taxon>
    </lineage>
</organism>
<dbReference type="RefSeq" id="WP_200338644.1">
    <property type="nucleotide sequence ID" value="NZ_NRRL01000001.1"/>
</dbReference>
<keyword evidence="1" id="KW-0812">Transmembrane</keyword>
<accession>A0ABS1D897</accession>
<keyword evidence="3" id="KW-1185">Reference proteome</keyword>
<name>A0ABS1D897_9PROT</name>
<keyword evidence="1" id="KW-1133">Transmembrane helix</keyword>
<reference evidence="2 3" key="1">
    <citation type="journal article" date="2020" name="Microorganisms">
        <title>Osmotic Adaptation and Compatible Solute Biosynthesis of Phototrophic Bacteria as Revealed from Genome Analyses.</title>
        <authorList>
            <person name="Imhoff J.F."/>
            <person name="Rahn T."/>
            <person name="Kunzel S."/>
            <person name="Keller A."/>
            <person name="Neulinger S.C."/>
        </authorList>
    </citation>
    <scope>NUCLEOTIDE SEQUENCE [LARGE SCALE GENOMIC DNA]</scope>
    <source>
        <strain evidence="2 3">DSM 9895</strain>
    </source>
</reference>
<gene>
    <name evidence="2" type="ORF">CKO28_00875</name>
</gene>
<evidence type="ECO:0000256" key="1">
    <source>
        <dbReference type="SAM" id="Phobius"/>
    </source>
</evidence>
<feature type="transmembrane region" description="Helical" evidence="1">
    <location>
        <begin position="65"/>
        <end position="84"/>
    </location>
</feature>
<evidence type="ECO:0000313" key="2">
    <source>
        <dbReference type="EMBL" id="MBK1666595.1"/>
    </source>
</evidence>
<dbReference type="Proteomes" id="UP001296873">
    <property type="component" value="Unassembled WGS sequence"/>
</dbReference>
<dbReference type="EMBL" id="NRRL01000001">
    <property type="protein sequence ID" value="MBK1666595.1"/>
    <property type="molecule type" value="Genomic_DNA"/>
</dbReference>
<proteinExistence type="predicted"/>
<feature type="transmembrane region" description="Helical" evidence="1">
    <location>
        <begin position="38"/>
        <end position="58"/>
    </location>
</feature>